<proteinExistence type="predicted"/>
<evidence type="ECO:0000256" key="5">
    <source>
        <dbReference type="ARBA" id="ARBA00023065"/>
    </source>
</evidence>
<keyword evidence="6" id="KW-0472">Membrane</keyword>
<evidence type="ECO:0000256" key="1">
    <source>
        <dbReference type="ARBA" id="ARBA00004141"/>
    </source>
</evidence>
<dbReference type="GO" id="GO:0015276">
    <property type="term" value="F:ligand-gated monoatomic ion channel activity"/>
    <property type="evidence" value="ECO:0007669"/>
    <property type="project" value="InterPro"/>
</dbReference>
<comment type="caution">
    <text evidence="12">The sequence shown here is derived from an EMBL/GenBank/DDBJ whole genome shotgun (WGS) entry which is preliminary data.</text>
</comment>
<evidence type="ECO:0000313" key="13">
    <source>
        <dbReference type="Proteomes" id="UP000600918"/>
    </source>
</evidence>
<evidence type="ECO:0000256" key="9">
    <source>
        <dbReference type="ARBA" id="ARBA00023286"/>
    </source>
</evidence>
<dbReference type="EMBL" id="JACSDY010000019">
    <property type="protein sequence ID" value="KAF7398290.1"/>
    <property type="molecule type" value="Genomic_DNA"/>
</dbReference>
<feature type="domain" description="Ionotropic glutamate receptor L-glutamate and glycine-binding" evidence="11">
    <location>
        <begin position="74"/>
        <end position="163"/>
    </location>
</feature>
<sequence length="177" mass="20371">MKLMLKDEELPISEYEGFKKNVTCVSDLIPKESNDDQRSLTICKNRKLALYTTDQINNIENLKIPCNVVAIETGYISNFAMILSKYNPFTDVINFHIHVVSEVEEYGKCNSEEKTWSGGIAELYARRADICISNFIINSNKSNAVDFTHPVFKYKNILVIRKPTNLTIQWSSHFLIR</sequence>
<dbReference type="AlphaFoldDB" id="A0A834K1T8"/>
<evidence type="ECO:0000313" key="12">
    <source>
        <dbReference type="EMBL" id="KAF7398290.1"/>
    </source>
</evidence>
<evidence type="ECO:0000256" key="6">
    <source>
        <dbReference type="ARBA" id="ARBA00023136"/>
    </source>
</evidence>
<evidence type="ECO:0000256" key="3">
    <source>
        <dbReference type="ARBA" id="ARBA00022692"/>
    </source>
</evidence>
<dbReference type="Gene3D" id="3.40.190.10">
    <property type="entry name" value="Periplasmic binding protein-like II"/>
    <property type="match status" value="1"/>
</dbReference>
<keyword evidence="8" id="KW-0325">Glycoprotein</keyword>
<evidence type="ECO:0000256" key="8">
    <source>
        <dbReference type="ARBA" id="ARBA00023180"/>
    </source>
</evidence>
<accession>A0A834K1T8</accession>
<gene>
    <name evidence="12" type="ORF">H0235_016298</name>
</gene>
<evidence type="ECO:0000256" key="2">
    <source>
        <dbReference type="ARBA" id="ARBA00022448"/>
    </source>
</evidence>
<keyword evidence="10" id="KW-0407">Ion channel</keyword>
<dbReference type="GO" id="GO:0016020">
    <property type="term" value="C:membrane"/>
    <property type="evidence" value="ECO:0007669"/>
    <property type="project" value="UniProtKB-SubCell"/>
</dbReference>
<comment type="subcellular location">
    <subcellularLocation>
        <location evidence="1">Membrane</location>
        <topology evidence="1">Multi-pass membrane protein</topology>
    </subcellularLocation>
</comment>
<keyword evidence="3" id="KW-0812">Transmembrane</keyword>
<evidence type="ECO:0000256" key="4">
    <source>
        <dbReference type="ARBA" id="ARBA00022989"/>
    </source>
</evidence>
<keyword evidence="7" id="KW-0675">Receptor</keyword>
<evidence type="ECO:0000256" key="10">
    <source>
        <dbReference type="ARBA" id="ARBA00023303"/>
    </source>
</evidence>
<name>A0A834K1T8_VESPE</name>
<evidence type="ECO:0000256" key="7">
    <source>
        <dbReference type="ARBA" id="ARBA00023170"/>
    </source>
</evidence>
<keyword evidence="13" id="KW-1185">Reference proteome</keyword>
<keyword evidence="2" id="KW-0813">Transport</keyword>
<keyword evidence="4" id="KW-1133">Transmembrane helix</keyword>
<dbReference type="InterPro" id="IPR019594">
    <property type="entry name" value="Glu/Gly-bd"/>
</dbReference>
<keyword evidence="5" id="KW-0406">Ion transport</keyword>
<dbReference type="Proteomes" id="UP000600918">
    <property type="component" value="Unassembled WGS sequence"/>
</dbReference>
<protein>
    <recommendedName>
        <fullName evidence="11">Ionotropic glutamate receptor L-glutamate and glycine-binding domain-containing protein</fullName>
    </recommendedName>
</protein>
<evidence type="ECO:0000259" key="11">
    <source>
        <dbReference type="Pfam" id="PF10613"/>
    </source>
</evidence>
<dbReference type="SUPFAM" id="SSF53850">
    <property type="entry name" value="Periplasmic binding protein-like II"/>
    <property type="match status" value="1"/>
</dbReference>
<dbReference type="Pfam" id="PF10613">
    <property type="entry name" value="Lig_chan-Glu_bd"/>
    <property type="match status" value="1"/>
</dbReference>
<reference evidence="12" key="1">
    <citation type="journal article" date="2020" name="G3 (Bethesda)">
        <title>High-Quality Assemblies for Three Invasive Social Wasps from the &lt;i&gt;Vespula&lt;/i&gt; Genus.</title>
        <authorList>
            <person name="Harrop T.W.R."/>
            <person name="Guhlin J."/>
            <person name="McLaughlin G.M."/>
            <person name="Permina E."/>
            <person name="Stockwell P."/>
            <person name="Gilligan J."/>
            <person name="Le Lec M.F."/>
            <person name="Gruber M.A.M."/>
            <person name="Quinn O."/>
            <person name="Lovegrove M."/>
            <person name="Duncan E.J."/>
            <person name="Remnant E.J."/>
            <person name="Van Eeckhoven J."/>
            <person name="Graham B."/>
            <person name="Knapp R.A."/>
            <person name="Langford K.W."/>
            <person name="Kronenberg Z."/>
            <person name="Press M.O."/>
            <person name="Eacker S.M."/>
            <person name="Wilson-Rankin E.E."/>
            <person name="Purcell J."/>
            <person name="Lester P.J."/>
            <person name="Dearden P.K."/>
        </authorList>
    </citation>
    <scope>NUCLEOTIDE SEQUENCE</scope>
    <source>
        <strain evidence="12">Volc-1</strain>
    </source>
</reference>
<organism evidence="12 13">
    <name type="scientific">Vespula pensylvanica</name>
    <name type="common">Western yellow jacket</name>
    <name type="synonym">Wasp</name>
    <dbReference type="NCBI Taxonomy" id="30213"/>
    <lineage>
        <taxon>Eukaryota</taxon>
        <taxon>Metazoa</taxon>
        <taxon>Ecdysozoa</taxon>
        <taxon>Arthropoda</taxon>
        <taxon>Hexapoda</taxon>
        <taxon>Insecta</taxon>
        <taxon>Pterygota</taxon>
        <taxon>Neoptera</taxon>
        <taxon>Endopterygota</taxon>
        <taxon>Hymenoptera</taxon>
        <taxon>Apocrita</taxon>
        <taxon>Aculeata</taxon>
        <taxon>Vespoidea</taxon>
        <taxon>Vespidae</taxon>
        <taxon>Vespinae</taxon>
        <taxon>Vespula</taxon>
    </lineage>
</organism>
<keyword evidence="9" id="KW-1071">Ligand-gated ion channel</keyword>